<dbReference type="EMBL" id="FO704551">
    <property type="protein sequence ID" value="CDG19765.1"/>
    <property type="molecule type" value="Genomic_DNA"/>
</dbReference>
<name>A0A068R122_9GAMM</name>
<evidence type="ECO:0000313" key="2">
    <source>
        <dbReference type="EMBL" id="CDG19765.1"/>
    </source>
</evidence>
<feature type="chain" id="PRO_5001652285" evidence="1">
    <location>
        <begin position="23"/>
        <end position="568"/>
    </location>
</feature>
<keyword evidence="3" id="KW-1185">Reference proteome</keyword>
<evidence type="ECO:0000256" key="1">
    <source>
        <dbReference type="SAM" id="SignalP"/>
    </source>
</evidence>
<evidence type="ECO:0000313" key="3">
    <source>
        <dbReference type="Proteomes" id="UP000032735"/>
    </source>
</evidence>
<keyword evidence="1" id="KW-0732">Signal</keyword>
<dbReference type="Proteomes" id="UP000032735">
    <property type="component" value="Chromosome"/>
</dbReference>
<reference evidence="2 3" key="1">
    <citation type="submission" date="2013-07" db="EMBL/GenBank/DDBJ databases">
        <authorList>
            <person name="Genoscope - CEA"/>
        </authorList>
    </citation>
    <scope>NUCLEOTIDE SEQUENCE [LARGE SCALE GENOMIC DNA]</scope>
    <source>
        <strain evidence="2 3">G6</strain>
    </source>
</reference>
<dbReference type="OrthoDB" id="3661445at2"/>
<sequence>MYKKILNSLTFTMLLVTLVTSANSPTLPEKKTIIEVSDREMDNVKKEKNVAHVSTKAELISAVADQTIRKILVYESLYDVPNLSLKPGQSLIGTGPNLFIDFSKDIDGLQLSENNTISNITLKVTPTKRAIYNTYNILSFGKFELEDIKTIGQVQIVAKDKLIQGALKINNLHVIFSDTTATPERPSTGIGSKATSNIDILQGAVTLLNLQQSKNSIITAEIRGLTIGLAEQPVYGSGLLISGGKGNIYTHSGDTLGGQVKVSVVETGDVFNDSKIPAGTDNLISGSVFIAYANAEQVINRGRTISYGTNGLGLDNWGRVKNWTSIGPVETFGDSGMGVVNFGVLNYLSVASIQTHGNGARAFNVLTGTVDNAYFGSLKTYGNGATAILISQPIGRLSVNSNIETFGASANSLTAGILDKQPSAALRMLSGSAKEIFIGGNMVTRGEGSGAIELQDATLERLVVQGKIQASGKNSNALKVVNSNLPLINLDLKSAFDSAIFLSRAHIVALSGVKASGIQGDLVVEQDSSIVTRSQSTEALSYSFGNHFNISGADKLTIENNVFVDAAD</sequence>
<proteinExistence type="predicted"/>
<dbReference type="KEGG" id="xpo:XPG1_0110"/>
<organism evidence="2 3">
    <name type="scientific">Xenorhabdus poinarii G6</name>
    <dbReference type="NCBI Taxonomy" id="1354304"/>
    <lineage>
        <taxon>Bacteria</taxon>
        <taxon>Pseudomonadati</taxon>
        <taxon>Pseudomonadota</taxon>
        <taxon>Gammaproteobacteria</taxon>
        <taxon>Enterobacterales</taxon>
        <taxon>Morganellaceae</taxon>
        <taxon>Xenorhabdus</taxon>
    </lineage>
</organism>
<gene>
    <name evidence="2" type="ORF">XPG1_0110</name>
</gene>
<dbReference type="HOGENOM" id="CLU_034846_0_0_6"/>
<protein>
    <submittedName>
        <fullName evidence="2">Uncharacterized protein</fullName>
    </submittedName>
</protein>
<dbReference type="RefSeq" id="WP_045957343.1">
    <property type="nucleotide sequence ID" value="NZ_FO704551.1"/>
</dbReference>
<feature type="signal peptide" evidence="1">
    <location>
        <begin position="1"/>
        <end position="22"/>
    </location>
</feature>
<dbReference type="AlphaFoldDB" id="A0A068R122"/>
<accession>A0A068R122</accession>